<dbReference type="Proteomes" id="UP000256695">
    <property type="component" value="Unassembled WGS sequence"/>
</dbReference>
<feature type="domain" description="6-hydroxymethylpterin diphosphokinase MptE-like" evidence="1">
    <location>
        <begin position="207"/>
        <end position="377"/>
    </location>
</feature>
<organism evidence="2 3">
    <name type="scientific">Helicobacter anseris</name>
    <dbReference type="NCBI Taxonomy" id="375926"/>
    <lineage>
        <taxon>Bacteria</taxon>
        <taxon>Pseudomonadati</taxon>
        <taxon>Campylobacterota</taxon>
        <taxon>Epsilonproteobacteria</taxon>
        <taxon>Campylobacterales</taxon>
        <taxon>Helicobacteraceae</taxon>
        <taxon>Helicobacter</taxon>
    </lineage>
</organism>
<dbReference type="InterPro" id="IPR002826">
    <property type="entry name" value="MptE-like"/>
</dbReference>
<dbReference type="RefSeq" id="WP_115578538.1">
    <property type="nucleotide sequence ID" value="NZ_NXLX01000003.1"/>
</dbReference>
<dbReference type="EMBL" id="NXLX01000003">
    <property type="protein sequence ID" value="RDU74243.1"/>
    <property type="molecule type" value="Genomic_DNA"/>
</dbReference>
<accession>A0A3D8J9R6</accession>
<comment type="caution">
    <text evidence="2">The sequence shown here is derived from an EMBL/GenBank/DDBJ whole genome shotgun (WGS) entry which is preliminary data.</text>
</comment>
<keyword evidence="3" id="KW-1185">Reference proteome</keyword>
<proteinExistence type="predicted"/>
<dbReference type="PANTHER" id="PTHR41786">
    <property type="entry name" value="MOTILITY ACCESSORY FACTOR MAF"/>
    <property type="match status" value="1"/>
</dbReference>
<protein>
    <submittedName>
        <fullName evidence="2">Motility accessory factor</fullName>
    </submittedName>
</protein>
<evidence type="ECO:0000313" key="2">
    <source>
        <dbReference type="EMBL" id="RDU74243.1"/>
    </source>
</evidence>
<dbReference type="Pfam" id="PF01973">
    <property type="entry name" value="MptE-like"/>
    <property type="match status" value="1"/>
</dbReference>
<gene>
    <name evidence="2" type="ORF">CQA57_01830</name>
</gene>
<sequence length="632" mass="72816">MDIYTKNLNALKQKDPLLALSLAQVEPNKNFEVFMDVNDPANFNIISKKDLKPIFTHKPLEETLQKITDFIPYSYYPYFYFYGLGNGIFYKMLLGNETIKRIVIIEPEIEILFIVLNLVDFEQEILSDKVILLYTPYCNDVMVNSLFMMDKKSRLYAKVYDLHVFNFFYEKYQEDIIKINQYFIKAIEHNVISVGNDANDAIVGLKQHIFNLPDMLSSPTLTNLIDELRERDTAIIVSTGPSLSKQLSLLKQIAPYATLFCIDASFPILYKNEIKPDVVLSLERVEATAKFYTDTPKEAQKDVVFAITSIVHPKLKDAITEGVKQISMRPFGYTNMFGFHKYGYVGIGMSAANMAYEMVVHSRFKRCILIGQDLAFGADGSSHAKDAVYGSDEIKPKEQKLFVEKYGGGGEVETTLVWKLFLQFFETDIAHTPYKIEVINATEGGARIHGAKEMSFKDAIALVEKKHKIPLKLKYPDKKTISKNITLARKKCEDIITYGSKKKAQVEKIFLKVAKITEDLEALNEKNQLDKINFKKIEKITTEVDKIKDWFDDVKFTDYFSDAIQSYIFHQELDIARILVRYTQDDMQKKAKQIEWLYAHKYWLFSLAGGIDCVISIVKDTLEMQKQFTHFK</sequence>
<dbReference type="AlphaFoldDB" id="A0A3D8J9R6"/>
<dbReference type="PANTHER" id="PTHR41786:SF1">
    <property type="entry name" value="6-HYDROXYMETHYLPTERIN DIPHOSPHOKINASE MPTE-LIKE DOMAIN-CONTAINING PROTEIN"/>
    <property type="match status" value="1"/>
</dbReference>
<evidence type="ECO:0000313" key="3">
    <source>
        <dbReference type="Proteomes" id="UP000256695"/>
    </source>
</evidence>
<evidence type="ECO:0000259" key="1">
    <source>
        <dbReference type="Pfam" id="PF01973"/>
    </source>
</evidence>
<dbReference type="OrthoDB" id="8867611at2"/>
<reference evidence="2 3" key="1">
    <citation type="submission" date="2018-04" db="EMBL/GenBank/DDBJ databases">
        <title>Novel Campyloabacter and Helicobacter Species and Strains.</title>
        <authorList>
            <person name="Mannion A.J."/>
            <person name="Shen Z."/>
            <person name="Fox J.G."/>
        </authorList>
    </citation>
    <scope>NUCLEOTIDE SEQUENCE [LARGE SCALE GENOMIC DNA]</scope>
    <source>
        <strain evidence="2 3">MIT 04-9362</strain>
    </source>
</reference>
<name>A0A3D8J9R6_9HELI</name>